<reference evidence="3 4" key="1">
    <citation type="journal article" date="2016" name="Sci. Rep.">
        <title>Penicillium arizonense, a new, genome sequenced fungal species, reveals a high chemical diversity in secreted metabolites.</title>
        <authorList>
            <person name="Grijseels S."/>
            <person name="Nielsen J.C."/>
            <person name="Randelovic M."/>
            <person name="Nielsen J."/>
            <person name="Nielsen K.F."/>
            <person name="Workman M."/>
            <person name="Frisvad J.C."/>
        </authorList>
    </citation>
    <scope>NUCLEOTIDE SEQUENCE [LARGE SCALE GENOMIC DNA]</scope>
    <source>
        <strain evidence="3 4">CBS 141311</strain>
    </source>
</reference>
<dbReference type="InterPro" id="IPR001619">
    <property type="entry name" value="Sec1-like"/>
</dbReference>
<feature type="region of interest" description="Disordered" evidence="2">
    <location>
        <begin position="593"/>
        <end position="622"/>
    </location>
</feature>
<dbReference type="Gene3D" id="3.90.830.10">
    <property type="entry name" value="Syntaxin Binding Protein 1, Chain A, domain 2"/>
    <property type="match status" value="1"/>
</dbReference>
<dbReference type="InterPro" id="IPR043127">
    <property type="entry name" value="Sec-1-like_dom3a"/>
</dbReference>
<evidence type="ECO:0000313" key="4">
    <source>
        <dbReference type="Proteomes" id="UP000177622"/>
    </source>
</evidence>
<dbReference type="OrthoDB" id="10251230at2759"/>
<evidence type="ECO:0000256" key="2">
    <source>
        <dbReference type="SAM" id="MobiDB-lite"/>
    </source>
</evidence>
<gene>
    <name evidence="3" type="ORF">PENARI_c016G03674</name>
</gene>
<dbReference type="InterPro" id="IPR036045">
    <property type="entry name" value="Sec1-like_sf"/>
</dbReference>
<dbReference type="Pfam" id="PF00995">
    <property type="entry name" value="Sec1"/>
    <property type="match status" value="1"/>
</dbReference>
<dbReference type="Gene3D" id="3.40.50.2060">
    <property type="match status" value="1"/>
</dbReference>
<comment type="similarity">
    <text evidence="1">Belongs to the STXBP/unc-18/SEC1 family.</text>
</comment>
<dbReference type="AlphaFoldDB" id="A0A1F5LBM1"/>
<dbReference type="PIRSF" id="PIRSF005715">
    <property type="entry name" value="VPS45_Sec1"/>
    <property type="match status" value="1"/>
</dbReference>
<dbReference type="SUPFAM" id="SSF56815">
    <property type="entry name" value="Sec1/munc18-like (SM) proteins"/>
    <property type="match status" value="1"/>
</dbReference>
<proteinExistence type="inferred from homology"/>
<dbReference type="Gene3D" id="3.40.50.1910">
    <property type="match status" value="1"/>
</dbReference>
<evidence type="ECO:0000313" key="3">
    <source>
        <dbReference type="EMBL" id="OGE50582.1"/>
    </source>
</evidence>
<name>A0A1F5LBM1_PENAI</name>
<protein>
    <submittedName>
        <fullName evidence="3">Uncharacterized protein</fullName>
    </submittedName>
</protein>
<comment type="caution">
    <text evidence="3">The sequence shown here is derived from an EMBL/GenBank/DDBJ whole genome shotgun (WGS) entry which is preliminary data.</text>
</comment>
<dbReference type="InterPro" id="IPR027482">
    <property type="entry name" value="Sec1-like_dom2"/>
</dbReference>
<dbReference type="InterPro" id="IPR043154">
    <property type="entry name" value="Sec-1-like_dom1"/>
</dbReference>
<dbReference type="GeneID" id="34578744"/>
<dbReference type="STRING" id="1835702.A0A1F5LBM1"/>
<accession>A0A1F5LBM1</accession>
<dbReference type="GO" id="GO:0016192">
    <property type="term" value="P:vesicle-mediated transport"/>
    <property type="evidence" value="ECO:0007669"/>
    <property type="project" value="InterPro"/>
</dbReference>
<dbReference type="RefSeq" id="XP_022486029.1">
    <property type="nucleotide sequence ID" value="XM_022634010.1"/>
</dbReference>
<keyword evidence="4" id="KW-1185">Reference proteome</keyword>
<organism evidence="3 4">
    <name type="scientific">Penicillium arizonense</name>
    <dbReference type="NCBI Taxonomy" id="1835702"/>
    <lineage>
        <taxon>Eukaryota</taxon>
        <taxon>Fungi</taxon>
        <taxon>Dikarya</taxon>
        <taxon>Ascomycota</taxon>
        <taxon>Pezizomycotina</taxon>
        <taxon>Eurotiomycetes</taxon>
        <taxon>Eurotiomycetidae</taxon>
        <taxon>Eurotiales</taxon>
        <taxon>Aspergillaceae</taxon>
        <taxon>Penicillium</taxon>
    </lineage>
</organism>
<dbReference type="PANTHER" id="PTHR11679">
    <property type="entry name" value="VESICLE PROTEIN SORTING-ASSOCIATED"/>
    <property type="match status" value="1"/>
</dbReference>
<dbReference type="EMBL" id="LXJU01000016">
    <property type="protein sequence ID" value="OGE50582.1"/>
    <property type="molecule type" value="Genomic_DNA"/>
</dbReference>
<dbReference type="Gene3D" id="1.25.40.60">
    <property type="match status" value="1"/>
</dbReference>
<dbReference type="Proteomes" id="UP000177622">
    <property type="component" value="Unassembled WGS sequence"/>
</dbReference>
<feature type="region of interest" description="Disordered" evidence="2">
    <location>
        <begin position="654"/>
        <end position="676"/>
    </location>
</feature>
<evidence type="ECO:0000256" key="1">
    <source>
        <dbReference type="ARBA" id="ARBA00009884"/>
    </source>
</evidence>
<sequence>MASQPMSLRDRQVASIQKLLNLNHDPQPTDDNAIDQSAGGLISHSTPILNEDGDPIWKVLVFDNMGRDIISSVLRVNDLRAWGITIHLNLHSQRYPIPDVPVVYFVEPTPANIQAITHDLSHGLYSPAYVNFLSSVPRPLLEDFASQIVTSGASEHIAQVFDQYLNFIVAEPDLFSLGLGNDAYYKINSGKTSDEELDAIVDNVVSGLFSVSVTMGTIPIIRCPKGGAAELIATKLDRKLRDHILNSKDNLFSGNQKALPGVPSTRPVLIIMDRNVDLVPMLSHSWTYQSLVQDVLQMRLNRITLDADESGSGTLTKKSYDINSNDFFWQRNAGVPFPQVAEDIDAELTRYKEDANDITKKTGASSIEDLQNDTSASAQHLKAAITLLPELRERKAVLDMHMNIATALLKGIKDRQLDNFFELEENITKQSKSQILELINDPSKGSESLDKLRLFVIWFLSTEIELSRSEMTQFEEALTKAGVPDISSLAYVKQVREITRMTMMTTAAPEQQSSDLFRGFSSLSNRLTDRITSGSLGANFDSLISGVKNFLPANKDLTVTKITESIMDPAAASSSAIAKTENYLYFDPRSANARGAMPPASASRSTQMPGGMSAGPGTGASFGQRRQAFSEAIVFTVGGGSMDEYGNLQDWVHRTSGQQGGEGAPAQRAGGAPGHRRRVVYGSTDLMNATEFLSDSLAPLGRDS</sequence>